<evidence type="ECO:0000313" key="1">
    <source>
        <dbReference type="EMBL" id="KAG0286754.1"/>
    </source>
</evidence>
<keyword evidence="2" id="KW-1185">Reference proteome</keyword>
<evidence type="ECO:0000313" key="2">
    <source>
        <dbReference type="Proteomes" id="UP000823405"/>
    </source>
</evidence>
<gene>
    <name evidence="1" type="ORF">BGZ97_007317</name>
</gene>
<reference evidence="1" key="1">
    <citation type="journal article" date="2020" name="Fungal Divers.">
        <title>Resolving the Mortierellaceae phylogeny through synthesis of multi-gene phylogenetics and phylogenomics.</title>
        <authorList>
            <person name="Vandepol N."/>
            <person name="Liber J."/>
            <person name="Desiro A."/>
            <person name="Na H."/>
            <person name="Kennedy M."/>
            <person name="Barry K."/>
            <person name="Grigoriev I.V."/>
            <person name="Miller A.N."/>
            <person name="O'Donnell K."/>
            <person name="Stajich J.E."/>
            <person name="Bonito G."/>
        </authorList>
    </citation>
    <scope>NUCLEOTIDE SEQUENCE</scope>
    <source>
        <strain evidence="1">NVP60</strain>
    </source>
</reference>
<dbReference type="OrthoDB" id="2379152at2759"/>
<proteinExistence type="predicted"/>
<accession>A0A9P6QQK6</accession>
<dbReference type="Proteomes" id="UP000823405">
    <property type="component" value="Unassembled WGS sequence"/>
</dbReference>
<protein>
    <submittedName>
        <fullName evidence="1">Uncharacterized protein</fullName>
    </submittedName>
</protein>
<sequence length="126" mass="14393">MAATAVSAVPANAGISTRADPCRPTTLTRTTFFPNGIAYSKEAVIKFELYILDRYRDTMPFKDYPGGTVTRKSSDKWWSVKHNENLWGLTLTVKGKKHYWPKVSRSSYDTTTKVEKSEYFTCVPWQ</sequence>
<organism evidence="1 2">
    <name type="scientific">Linnemannia gamsii</name>
    <dbReference type="NCBI Taxonomy" id="64522"/>
    <lineage>
        <taxon>Eukaryota</taxon>
        <taxon>Fungi</taxon>
        <taxon>Fungi incertae sedis</taxon>
        <taxon>Mucoromycota</taxon>
        <taxon>Mortierellomycotina</taxon>
        <taxon>Mortierellomycetes</taxon>
        <taxon>Mortierellales</taxon>
        <taxon>Mortierellaceae</taxon>
        <taxon>Linnemannia</taxon>
    </lineage>
</organism>
<comment type="caution">
    <text evidence="1">The sequence shown here is derived from an EMBL/GenBank/DDBJ whole genome shotgun (WGS) entry which is preliminary data.</text>
</comment>
<name>A0A9P6QQK6_9FUNG</name>
<dbReference type="EMBL" id="JAAAIN010003249">
    <property type="protein sequence ID" value="KAG0286754.1"/>
    <property type="molecule type" value="Genomic_DNA"/>
</dbReference>
<dbReference type="AlphaFoldDB" id="A0A9P6QQK6"/>